<sequence>MESEMFSRVVYGGNNCYTKRIQYHIFISSKMGTFHFPGQRLIQNGALGGELSINKLLALFPKLIIL</sequence>
<dbReference type="EnsemblPlants" id="Solyc05g045980.1.1">
    <property type="protein sequence ID" value="Solyc05g045980.1.1.1"/>
    <property type="gene ID" value="Solyc05g045980.1"/>
</dbReference>
<dbReference type="Proteomes" id="UP000004994">
    <property type="component" value="Chromosome 5"/>
</dbReference>
<evidence type="ECO:0000313" key="2">
    <source>
        <dbReference type="Proteomes" id="UP000004994"/>
    </source>
</evidence>
<protein>
    <submittedName>
        <fullName evidence="1">Uncharacterized protein</fullName>
    </submittedName>
</protein>
<dbReference type="Gramene" id="Solyc05g045980.1.1">
    <property type="protein sequence ID" value="Solyc05g045980.1.1.1"/>
    <property type="gene ID" value="Solyc05g045980.1"/>
</dbReference>
<dbReference type="PaxDb" id="4081-Solyc05g045980.1.1"/>
<evidence type="ECO:0000313" key="1">
    <source>
        <dbReference type="EnsemblPlants" id="Solyc05g045980.1.1.1"/>
    </source>
</evidence>
<keyword evidence="2" id="KW-1185">Reference proteome</keyword>
<reference evidence="1" key="1">
    <citation type="journal article" date="2012" name="Nature">
        <title>The tomato genome sequence provides insights into fleshy fruit evolution.</title>
        <authorList>
            <consortium name="Tomato Genome Consortium"/>
        </authorList>
    </citation>
    <scope>NUCLEOTIDE SEQUENCE [LARGE SCALE GENOMIC DNA]</scope>
    <source>
        <strain evidence="1">cv. Heinz 1706</strain>
    </source>
</reference>
<name>A0A3Q7GHE9_SOLLC</name>
<reference evidence="1" key="2">
    <citation type="submission" date="2019-01" db="UniProtKB">
        <authorList>
            <consortium name="EnsemblPlants"/>
        </authorList>
    </citation>
    <scope>IDENTIFICATION</scope>
    <source>
        <strain evidence="1">cv. Heinz 1706</strain>
    </source>
</reference>
<organism evidence="1">
    <name type="scientific">Solanum lycopersicum</name>
    <name type="common">Tomato</name>
    <name type="synonym">Lycopersicon esculentum</name>
    <dbReference type="NCBI Taxonomy" id="4081"/>
    <lineage>
        <taxon>Eukaryota</taxon>
        <taxon>Viridiplantae</taxon>
        <taxon>Streptophyta</taxon>
        <taxon>Embryophyta</taxon>
        <taxon>Tracheophyta</taxon>
        <taxon>Spermatophyta</taxon>
        <taxon>Magnoliopsida</taxon>
        <taxon>eudicotyledons</taxon>
        <taxon>Gunneridae</taxon>
        <taxon>Pentapetalae</taxon>
        <taxon>asterids</taxon>
        <taxon>lamiids</taxon>
        <taxon>Solanales</taxon>
        <taxon>Solanaceae</taxon>
        <taxon>Solanoideae</taxon>
        <taxon>Solaneae</taxon>
        <taxon>Solanum</taxon>
        <taxon>Solanum subgen. Lycopersicon</taxon>
    </lineage>
</organism>
<accession>A0A3Q7GHE9</accession>
<dbReference type="AlphaFoldDB" id="A0A3Q7GHE9"/>
<dbReference type="InParanoid" id="A0A3Q7GHE9"/>
<proteinExistence type="predicted"/>